<feature type="domain" description="Bromo" evidence="4">
    <location>
        <begin position="31"/>
        <end position="79"/>
    </location>
</feature>
<dbReference type="InterPro" id="IPR001487">
    <property type="entry name" value="Bromodomain"/>
</dbReference>
<accession>A0A835H3G9</accession>
<keyword evidence="3" id="KW-0732">Signal</keyword>
<evidence type="ECO:0000313" key="6">
    <source>
        <dbReference type="Proteomes" id="UP000631114"/>
    </source>
</evidence>
<dbReference type="InterPro" id="IPR036427">
    <property type="entry name" value="Bromodomain-like_sf"/>
</dbReference>
<dbReference type="PANTHER" id="PTHR22881:SF26">
    <property type="entry name" value="BROMODOMAIN CONTAINING PROTEIN, EXPRESSED"/>
    <property type="match status" value="1"/>
</dbReference>
<dbReference type="Gene3D" id="1.20.920.10">
    <property type="entry name" value="Bromodomain-like"/>
    <property type="match status" value="1"/>
</dbReference>
<name>A0A835H3G9_9MAGN</name>
<dbReference type="Pfam" id="PF00439">
    <property type="entry name" value="Bromodomain"/>
    <property type="match status" value="1"/>
</dbReference>
<comment type="caution">
    <text evidence="5">The sequence shown here is derived from an EMBL/GenBank/DDBJ whole genome shotgun (WGS) entry which is preliminary data.</text>
</comment>
<evidence type="ECO:0000256" key="3">
    <source>
        <dbReference type="SAM" id="SignalP"/>
    </source>
</evidence>
<feature type="signal peptide" evidence="3">
    <location>
        <begin position="1"/>
        <end position="25"/>
    </location>
</feature>
<dbReference type="AlphaFoldDB" id="A0A835H3G9"/>
<keyword evidence="1 2" id="KW-0103">Bromodomain</keyword>
<feature type="chain" id="PRO_5032961322" description="Bromo domain-containing protein" evidence="3">
    <location>
        <begin position="26"/>
        <end position="158"/>
    </location>
</feature>
<evidence type="ECO:0000256" key="1">
    <source>
        <dbReference type="ARBA" id="ARBA00023117"/>
    </source>
</evidence>
<evidence type="ECO:0000313" key="5">
    <source>
        <dbReference type="EMBL" id="KAF9591921.1"/>
    </source>
</evidence>
<organism evidence="5 6">
    <name type="scientific">Coptis chinensis</name>
    <dbReference type="NCBI Taxonomy" id="261450"/>
    <lineage>
        <taxon>Eukaryota</taxon>
        <taxon>Viridiplantae</taxon>
        <taxon>Streptophyta</taxon>
        <taxon>Embryophyta</taxon>
        <taxon>Tracheophyta</taxon>
        <taxon>Spermatophyta</taxon>
        <taxon>Magnoliopsida</taxon>
        <taxon>Ranunculales</taxon>
        <taxon>Ranunculaceae</taxon>
        <taxon>Coptidoideae</taxon>
        <taxon>Coptis</taxon>
    </lineage>
</organism>
<evidence type="ECO:0000259" key="4">
    <source>
        <dbReference type="PROSITE" id="PS50014"/>
    </source>
</evidence>
<dbReference type="PRINTS" id="PR00503">
    <property type="entry name" value="BROMODOMAIN"/>
</dbReference>
<dbReference type="PANTHER" id="PTHR22881">
    <property type="entry name" value="BROMODOMAIN CONTAINING PROTEIN"/>
    <property type="match status" value="1"/>
</dbReference>
<dbReference type="SMART" id="SM00297">
    <property type="entry name" value="BROMO"/>
    <property type="match status" value="1"/>
</dbReference>
<dbReference type="EMBL" id="JADFTS010000008">
    <property type="protein sequence ID" value="KAF9591921.1"/>
    <property type="molecule type" value="Genomic_DNA"/>
</dbReference>
<dbReference type="Proteomes" id="UP000631114">
    <property type="component" value="Unassembled WGS sequence"/>
</dbReference>
<keyword evidence="6" id="KW-1185">Reference proteome</keyword>
<reference evidence="5 6" key="1">
    <citation type="submission" date="2020-10" db="EMBL/GenBank/DDBJ databases">
        <title>The Coptis chinensis genome and diversification of protoberbering-type alkaloids.</title>
        <authorList>
            <person name="Wang B."/>
            <person name="Shu S."/>
            <person name="Song C."/>
            <person name="Liu Y."/>
        </authorList>
    </citation>
    <scope>NUCLEOTIDE SEQUENCE [LARGE SCALE GENOMIC DNA]</scope>
    <source>
        <strain evidence="5">HL-2020</strain>
        <tissue evidence="5">Leaf</tissue>
    </source>
</reference>
<dbReference type="OrthoDB" id="21449at2759"/>
<gene>
    <name evidence="5" type="ORF">IFM89_010279</name>
</gene>
<dbReference type="PROSITE" id="PS50014">
    <property type="entry name" value="BROMODOMAIN_2"/>
    <property type="match status" value="1"/>
</dbReference>
<sequence length="158" mass="17675">MPLVRFCSSLILLTMLLQELQRVDNENPLGNNGKTREIFVVPVDPIEVEGYYEIIKEPMNFMTMEEKIEQGAYKSLDQFERKPLAPNLLCMNDGRLMIQGDPAAVCGSWNLTTDANKPDAQVLHAKLASQVGRRLCKQSNVEIHGVKDAQENSNSNGV</sequence>
<proteinExistence type="predicted"/>
<dbReference type="SUPFAM" id="SSF47370">
    <property type="entry name" value="Bromodomain"/>
    <property type="match status" value="1"/>
</dbReference>
<evidence type="ECO:0000256" key="2">
    <source>
        <dbReference type="PROSITE-ProRule" id="PRU00035"/>
    </source>
</evidence>
<dbReference type="InterPro" id="IPR051831">
    <property type="entry name" value="Bromodomain_contain_prot"/>
</dbReference>
<protein>
    <recommendedName>
        <fullName evidence="4">Bromo domain-containing protein</fullName>
    </recommendedName>
</protein>